<gene>
    <name evidence="2" type="ORF">J2S14_003039</name>
</gene>
<name>A0ABU0D710_9BACI</name>
<evidence type="ECO:0000256" key="1">
    <source>
        <dbReference type="SAM" id="Phobius"/>
    </source>
</evidence>
<keyword evidence="1" id="KW-0472">Membrane</keyword>
<keyword evidence="1" id="KW-0812">Transmembrane</keyword>
<sequence>MEAVASDVEALASDAVAVSASDVEAVEAVEAALVSAVSALASVLAVSVLFNGFGSLSCLAPCNSLKETLNTVNQKCPCVISRRGTS</sequence>
<dbReference type="Proteomes" id="UP001232343">
    <property type="component" value="Unassembled WGS sequence"/>
</dbReference>
<comment type="caution">
    <text evidence="2">The sequence shown here is derived from an EMBL/GenBank/DDBJ whole genome shotgun (WGS) entry which is preliminary data.</text>
</comment>
<keyword evidence="2" id="KW-0808">Transferase</keyword>
<reference evidence="2 3" key="1">
    <citation type="submission" date="2023-07" db="EMBL/GenBank/DDBJ databases">
        <title>Genomic Encyclopedia of Type Strains, Phase IV (KMG-IV): sequencing the most valuable type-strain genomes for metagenomic binning, comparative biology and taxonomic classification.</title>
        <authorList>
            <person name="Goeker M."/>
        </authorList>
    </citation>
    <scope>NUCLEOTIDE SEQUENCE [LARGE SCALE GENOMIC DNA]</scope>
    <source>
        <strain evidence="2 3">DSM 27848</strain>
    </source>
</reference>
<protein>
    <submittedName>
        <fullName evidence="2">Thiamine monophosphate kinase</fullName>
    </submittedName>
</protein>
<keyword evidence="1" id="KW-1133">Transmembrane helix</keyword>
<keyword evidence="2" id="KW-0418">Kinase</keyword>
<organism evidence="2 3">
    <name type="scientific">Lederbergia wuyishanensis</name>
    <dbReference type="NCBI Taxonomy" id="1347903"/>
    <lineage>
        <taxon>Bacteria</taxon>
        <taxon>Bacillati</taxon>
        <taxon>Bacillota</taxon>
        <taxon>Bacilli</taxon>
        <taxon>Bacillales</taxon>
        <taxon>Bacillaceae</taxon>
        <taxon>Lederbergia</taxon>
    </lineage>
</organism>
<accession>A0ABU0D710</accession>
<proteinExistence type="predicted"/>
<dbReference type="EMBL" id="JAUSUO010000008">
    <property type="protein sequence ID" value="MDQ0344198.1"/>
    <property type="molecule type" value="Genomic_DNA"/>
</dbReference>
<feature type="transmembrane region" description="Helical" evidence="1">
    <location>
        <begin position="31"/>
        <end position="50"/>
    </location>
</feature>
<evidence type="ECO:0000313" key="2">
    <source>
        <dbReference type="EMBL" id="MDQ0344198.1"/>
    </source>
</evidence>
<keyword evidence="3" id="KW-1185">Reference proteome</keyword>
<evidence type="ECO:0000313" key="3">
    <source>
        <dbReference type="Proteomes" id="UP001232343"/>
    </source>
</evidence>
<dbReference type="GO" id="GO:0016301">
    <property type="term" value="F:kinase activity"/>
    <property type="evidence" value="ECO:0007669"/>
    <property type="project" value="UniProtKB-KW"/>
</dbReference>